<dbReference type="EMBL" id="AP021876">
    <property type="protein sequence ID" value="BBO86262.1"/>
    <property type="molecule type" value="Genomic_DNA"/>
</dbReference>
<accession>A0A5K8A146</accession>
<evidence type="ECO:0000313" key="2">
    <source>
        <dbReference type="EMBL" id="BBO86262.1"/>
    </source>
</evidence>
<reference evidence="2 3" key="1">
    <citation type="submission" date="2019-11" db="EMBL/GenBank/DDBJ databases">
        <title>Comparative genomics of hydrocarbon-degrading Desulfosarcina strains.</title>
        <authorList>
            <person name="Watanabe M."/>
            <person name="Kojima H."/>
            <person name="Fukui M."/>
        </authorList>
    </citation>
    <scope>NUCLEOTIDE SEQUENCE [LARGE SCALE GENOMIC DNA]</scope>
    <source>
        <strain evidence="2 3">28bB2T</strain>
    </source>
</reference>
<name>A0A5K8A146_9BACT</name>
<dbReference type="AlphaFoldDB" id="A0A5K8A146"/>
<dbReference type="PANTHER" id="PTHR39158:SF1">
    <property type="entry name" value="DNAJ HOMOLOG SUBFAMILY C MEMBER 28"/>
    <property type="match status" value="1"/>
</dbReference>
<dbReference type="InterPro" id="IPR052573">
    <property type="entry name" value="DnaJ_C_subfamily_28"/>
</dbReference>
<dbReference type="KEGG" id="dov:DSCO28_68280"/>
<dbReference type="PANTHER" id="PTHR39158">
    <property type="entry name" value="OS08G0560600 PROTEIN"/>
    <property type="match status" value="1"/>
</dbReference>
<feature type="domain" description="DnaJ homologue subfamily C member 28 conserved" evidence="1">
    <location>
        <begin position="8"/>
        <end position="74"/>
    </location>
</feature>
<gene>
    <name evidence="2" type="ORF">DSCO28_68280</name>
</gene>
<evidence type="ECO:0000259" key="1">
    <source>
        <dbReference type="Pfam" id="PF09350"/>
    </source>
</evidence>
<dbReference type="Proteomes" id="UP000425960">
    <property type="component" value="Chromosome"/>
</dbReference>
<sequence length="126" mass="14403">MFPGFEKIIESRIKKAQDEGAFEDLPGSGQPLQLENDPHIPEDLRLAHKVLKNADCLPPEVQLRKEIRTTEELLSGMTDTVKKHRTIKKLNYLIMKLNATRGASAEFDIPQRYYVDVVERIESDNA</sequence>
<proteinExistence type="predicted"/>
<organism evidence="2 3">
    <name type="scientific">Desulfosarcina ovata subsp. sediminis</name>
    <dbReference type="NCBI Taxonomy" id="885957"/>
    <lineage>
        <taxon>Bacteria</taxon>
        <taxon>Pseudomonadati</taxon>
        <taxon>Thermodesulfobacteriota</taxon>
        <taxon>Desulfobacteria</taxon>
        <taxon>Desulfobacterales</taxon>
        <taxon>Desulfosarcinaceae</taxon>
        <taxon>Desulfosarcina</taxon>
    </lineage>
</organism>
<dbReference type="RefSeq" id="WP_155314477.1">
    <property type="nucleotide sequence ID" value="NZ_AP021876.1"/>
</dbReference>
<dbReference type="Pfam" id="PF09350">
    <property type="entry name" value="DJC28_CD"/>
    <property type="match status" value="1"/>
</dbReference>
<dbReference type="InterPro" id="IPR018961">
    <property type="entry name" value="DnaJ_homolog_subfam-C_membr-28"/>
</dbReference>
<evidence type="ECO:0000313" key="3">
    <source>
        <dbReference type="Proteomes" id="UP000425960"/>
    </source>
</evidence>
<protein>
    <submittedName>
        <fullName evidence="2">DUF1992 domain-containing protein</fullName>
    </submittedName>
</protein>